<reference evidence="1 2" key="1">
    <citation type="journal article" date="2018" name="Plant Biotechnol. Rep.">
        <title>Diversity and antifungal activity of endophytic bacteria associated with Panax ginseng seedlings.</title>
        <authorList>
            <person name="Park J.M."/>
            <person name="Hong C.E."/>
            <person name="Jo S.H."/>
        </authorList>
    </citation>
    <scope>NUCLEOTIDE SEQUENCE [LARGE SCALE GENOMIC DNA]</scope>
    <source>
        <strain evidence="1 2">PgKB20</strain>
    </source>
</reference>
<keyword evidence="2" id="KW-1185">Reference proteome</keyword>
<proteinExistence type="predicted"/>
<dbReference type="RefSeq" id="WP_411244335.1">
    <property type="nucleotide sequence ID" value="NZ_JAWVNL010000005.1"/>
</dbReference>
<evidence type="ECO:0000313" key="1">
    <source>
        <dbReference type="EMBL" id="QEK62505.1"/>
    </source>
</evidence>
<dbReference type="EMBL" id="CP043404">
    <property type="protein sequence ID" value="QEK62505.1"/>
    <property type="molecule type" value="Genomic_DNA"/>
</dbReference>
<protein>
    <submittedName>
        <fullName evidence="1">Uncharacterized protein</fullName>
    </submittedName>
</protein>
<dbReference type="Proteomes" id="UP000325032">
    <property type="component" value="Chromosome"/>
</dbReference>
<evidence type="ECO:0000313" key="2">
    <source>
        <dbReference type="Proteomes" id="UP000325032"/>
    </source>
</evidence>
<sequence length="54" mass="6033">MIMPDAVALYMSAWIEIRLDGRKGQVQIVALNMSAWIEMVNGGKRQESLVSHST</sequence>
<name>A0A5C0WEE3_BACIA</name>
<organism evidence="1 2">
    <name type="scientific">Bacillus safensis</name>
    <dbReference type="NCBI Taxonomy" id="561879"/>
    <lineage>
        <taxon>Bacteria</taxon>
        <taxon>Bacillati</taxon>
        <taxon>Bacillota</taxon>
        <taxon>Bacilli</taxon>
        <taxon>Bacillales</taxon>
        <taxon>Bacillaceae</taxon>
        <taxon>Bacillus</taxon>
    </lineage>
</organism>
<gene>
    <name evidence="1" type="ORF">FX981_00690</name>
</gene>
<accession>A0A5C0WEE3</accession>
<dbReference type="AlphaFoldDB" id="A0A5C0WEE3"/>